<proteinExistence type="predicted"/>
<evidence type="ECO:0000313" key="7">
    <source>
        <dbReference type="Proteomes" id="UP000481360"/>
    </source>
</evidence>
<keyword evidence="4 5" id="KW-0472">Membrane</keyword>
<dbReference type="RefSeq" id="WP_166054070.1">
    <property type="nucleotide sequence ID" value="NZ_JAAMPJ010000015.1"/>
</dbReference>
<feature type="transmembrane region" description="Helical" evidence="5">
    <location>
        <begin position="46"/>
        <end position="66"/>
    </location>
</feature>
<dbReference type="EMBL" id="JAAMPJ010000015">
    <property type="protein sequence ID" value="NGY65264.1"/>
    <property type="molecule type" value="Genomic_DNA"/>
</dbReference>
<dbReference type="Pfam" id="PF13564">
    <property type="entry name" value="DoxX_2"/>
    <property type="match status" value="1"/>
</dbReference>
<evidence type="ECO:0000256" key="1">
    <source>
        <dbReference type="ARBA" id="ARBA00004141"/>
    </source>
</evidence>
<sequence length="126" mass="12888">MNIVLWILAGLLAALFLGAGGAKLAQSKEKLVASPNMAWAEDFSPGMLKLIGGLEVLAAVGLILPAMLDVVPVLVPLAAVGLVLVMVGAAIVHATRKESSAIVTNLVLIVVAGTVAWGRFGPYSFA</sequence>
<name>A0A7C9RXF9_9PSEU</name>
<dbReference type="InterPro" id="IPR032808">
    <property type="entry name" value="DoxX"/>
</dbReference>
<keyword evidence="3 5" id="KW-1133">Transmembrane helix</keyword>
<evidence type="ECO:0000256" key="3">
    <source>
        <dbReference type="ARBA" id="ARBA00022989"/>
    </source>
</evidence>
<comment type="subcellular location">
    <subcellularLocation>
        <location evidence="1">Membrane</location>
        <topology evidence="1">Multi-pass membrane protein</topology>
    </subcellularLocation>
</comment>
<dbReference type="Proteomes" id="UP000481360">
    <property type="component" value="Unassembled WGS sequence"/>
</dbReference>
<keyword evidence="2 5" id="KW-0812">Transmembrane</keyword>
<reference evidence="6 7" key="1">
    <citation type="submission" date="2020-03" db="EMBL/GenBank/DDBJ databases">
        <title>Isolation and identification of active actinomycetes.</title>
        <authorList>
            <person name="Sun X."/>
        </authorList>
    </citation>
    <scope>NUCLEOTIDE SEQUENCE [LARGE SCALE GENOMIC DNA]</scope>
    <source>
        <strain evidence="6 7">NEAU-D13</strain>
    </source>
</reference>
<evidence type="ECO:0000256" key="4">
    <source>
        <dbReference type="ARBA" id="ARBA00023136"/>
    </source>
</evidence>
<evidence type="ECO:0000256" key="2">
    <source>
        <dbReference type="ARBA" id="ARBA00022692"/>
    </source>
</evidence>
<evidence type="ECO:0000313" key="6">
    <source>
        <dbReference type="EMBL" id="NGY65264.1"/>
    </source>
</evidence>
<keyword evidence="7" id="KW-1185">Reference proteome</keyword>
<evidence type="ECO:0000256" key="5">
    <source>
        <dbReference type="SAM" id="Phobius"/>
    </source>
</evidence>
<protein>
    <submittedName>
        <fullName evidence="6">DoxX family protein</fullName>
    </submittedName>
</protein>
<dbReference type="GO" id="GO:0016020">
    <property type="term" value="C:membrane"/>
    <property type="evidence" value="ECO:0007669"/>
    <property type="project" value="UniProtKB-SubCell"/>
</dbReference>
<gene>
    <name evidence="6" type="ORF">G7043_40855</name>
</gene>
<organism evidence="6 7">
    <name type="scientific">Lentzea alba</name>
    <dbReference type="NCBI Taxonomy" id="2714351"/>
    <lineage>
        <taxon>Bacteria</taxon>
        <taxon>Bacillati</taxon>
        <taxon>Actinomycetota</taxon>
        <taxon>Actinomycetes</taxon>
        <taxon>Pseudonocardiales</taxon>
        <taxon>Pseudonocardiaceae</taxon>
        <taxon>Lentzea</taxon>
    </lineage>
</organism>
<comment type="caution">
    <text evidence="6">The sequence shown here is derived from an EMBL/GenBank/DDBJ whole genome shotgun (WGS) entry which is preliminary data.</text>
</comment>
<feature type="transmembrane region" description="Helical" evidence="5">
    <location>
        <begin position="100"/>
        <end position="120"/>
    </location>
</feature>
<dbReference type="AlphaFoldDB" id="A0A7C9RXF9"/>
<accession>A0A7C9RXF9</accession>
<feature type="transmembrane region" description="Helical" evidence="5">
    <location>
        <begin position="73"/>
        <end position="94"/>
    </location>
</feature>